<evidence type="ECO:0000313" key="3">
    <source>
        <dbReference type="Proteomes" id="UP000288002"/>
    </source>
</evidence>
<sequence>MLQNNREHLELERLMSETRKLAAERKKLMAEEKKLRWETYFYPLAVVTGVLTATATVVGLSLKF</sequence>
<keyword evidence="1" id="KW-0812">Transmembrane</keyword>
<dbReference type="EMBL" id="MKWS01000020">
    <property type="protein sequence ID" value="RVD75219.1"/>
    <property type="molecule type" value="Genomic_DNA"/>
</dbReference>
<name>A0AA94EJC2_9PSED</name>
<feature type="transmembrane region" description="Helical" evidence="1">
    <location>
        <begin position="40"/>
        <end position="62"/>
    </location>
</feature>
<gene>
    <name evidence="2" type="ORF">A9HBioS_4790</name>
</gene>
<keyword evidence="1" id="KW-0472">Membrane</keyword>
<protein>
    <submittedName>
        <fullName evidence="2">Uncharacterized protein</fullName>
    </submittedName>
</protein>
<reference evidence="2 3" key="1">
    <citation type="submission" date="2016-10" db="EMBL/GenBank/DDBJ databases">
        <title>Search of new enzymes for the oxidation of sulfur compounds.</title>
        <authorList>
            <person name="Novo A."/>
            <person name="Moreira I.S."/>
            <person name="Castro P.M."/>
        </authorList>
    </citation>
    <scope>NUCLEOTIDE SEQUENCE [LARGE SCALE GENOMIC DNA]</scope>
    <source>
        <strain evidence="2 3">A9</strain>
    </source>
</reference>
<comment type="caution">
    <text evidence="2">The sequence shown here is derived from an EMBL/GenBank/DDBJ whole genome shotgun (WGS) entry which is preliminary data.</text>
</comment>
<keyword evidence="1" id="KW-1133">Transmembrane helix</keyword>
<accession>A0AA94EJC2</accession>
<dbReference type="Proteomes" id="UP000288002">
    <property type="component" value="Unassembled WGS sequence"/>
</dbReference>
<dbReference type="AlphaFoldDB" id="A0AA94EJC2"/>
<organism evidence="2 3">
    <name type="scientific">Pseudomonas koreensis</name>
    <dbReference type="NCBI Taxonomy" id="198620"/>
    <lineage>
        <taxon>Bacteria</taxon>
        <taxon>Pseudomonadati</taxon>
        <taxon>Pseudomonadota</taxon>
        <taxon>Gammaproteobacteria</taxon>
        <taxon>Pseudomonadales</taxon>
        <taxon>Pseudomonadaceae</taxon>
        <taxon>Pseudomonas</taxon>
    </lineage>
</organism>
<evidence type="ECO:0000256" key="1">
    <source>
        <dbReference type="SAM" id="Phobius"/>
    </source>
</evidence>
<evidence type="ECO:0000313" key="2">
    <source>
        <dbReference type="EMBL" id="RVD75219.1"/>
    </source>
</evidence>
<proteinExistence type="predicted"/>